<accession>A0A8S4D1K1</accession>
<dbReference type="EMBL" id="CAJHNJ030000002">
    <property type="protein sequence ID" value="CAG9090492.1"/>
    <property type="molecule type" value="Genomic_DNA"/>
</dbReference>
<dbReference type="Proteomes" id="UP000653454">
    <property type="component" value="Unassembled WGS sequence"/>
</dbReference>
<reference evidence="2" key="1">
    <citation type="submission" date="2020-11" db="EMBL/GenBank/DDBJ databases">
        <authorList>
            <person name="Whiteford S."/>
        </authorList>
    </citation>
    <scope>NUCLEOTIDE SEQUENCE</scope>
</reference>
<feature type="chain" id="PRO_5035868317" evidence="1">
    <location>
        <begin position="22"/>
        <end position="73"/>
    </location>
</feature>
<sequence>MKLTFFLLIVTLCALAANGYGVPDLQEVAAAAQEMAPPGQGTLVRVARADCNPNTCESNCRWCFNGKCHCDWQ</sequence>
<keyword evidence="3" id="KW-1185">Reference proteome</keyword>
<evidence type="ECO:0000313" key="2">
    <source>
        <dbReference type="EMBL" id="CAG9090492.1"/>
    </source>
</evidence>
<dbReference type="AlphaFoldDB" id="A0A8S4D1K1"/>
<feature type="signal peptide" evidence="1">
    <location>
        <begin position="1"/>
        <end position="21"/>
    </location>
</feature>
<evidence type="ECO:0000256" key="1">
    <source>
        <dbReference type="SAM" id="SignalP"/>
    </source>
</evidence>
<keyword evidence="1" id="KW-0732">Signal</keyword>
<evidence type="ECO:0000313" key="3">
    <source>
        <dbReference type="Proteomes" id="UP000653454"/>
    </source>
</evidence>
<proteinExistence type="predicted"/>
<gene>
    <name evidence="2" type="ORF">PLXY2_LOCUS653</name>
</gene>
<name>A0A8S4D1K1_PLUXY</name>
<protein>
    <submittedName>
        <fullName evidence="2">(diamondback moth) hypothetical protein</fullName>
    </submittedName>
</protein>
<organism evidence="2 3">
    <name type="scientific">Plutella xylostella</name>
    <name type="common">Diamondback moth</name>
    <name type="synonym">Plutella maculipennis</name>
    <dbReference type="NCBI Taxonomy" id="51655"/>
    <lineage>
        <taxon>Eukaryota</taxon>
        <taxon>Metazoa</taxon>
        <taxon>Ecdysozoa</taxon>
        <taxon>Arthropoda</taxon>
        <taxon>Hexapoda</taxon>
        <taxon>Insecta</taxon>
        <taxon>Pterygota</taxon>
        <taxon>Neoptera</taxon>
        <taxon>Endopterygota</taxon>
        <taxon>Lepidoptera</taxon>
        <taxon>Glossata</taxon>
        <taxon>Ditrysia</taxon>
        <taxon>Yponomeutoidea</taxon>
        <taxon>Plutellidae</taxon>
        <taxon>Plutella</taxon>
    </lineage>
</organism>
<comment type="caution">
    <text evidence="2">The sequence shown here is derived from an EMBL/GenBank/DDBJ whole genome shotgun (WGS) entry which is preliminary data.</text>
</comment>